<dbReference type="InterPro" id="IPR006084">
    <property type="entry name" value="XPG/Rad2"/>
</dbReference>
<keyword evidence="9" id="KW-1185">Reference proteome</keyword>
<dbReference type="SUPFAM" id="SSF47807">
    <property type="entry name" value="5' to 3' exonuclease, C-terminal subdomain"/>
    <property type="match status" value="1"/>
</dbReference>
<dbReference type="Gene3D" id="1.10.150.20">
    <property type="entry name" value="5' to 3' exonuclease, C-terminal subdomain"/>
    <property type="match status" value="1"/>
</dbReference>
<keyword evidence="6" id="KW-0460">Magnesium</keyword>
<dbReference type="InterPro" id="IPR036279">
    <property type="entry name" value="5-3_exonuclease_C_sf"/>
</dbReference>
<dbReference type="Proteomes" id="UP000292082">
    <property type="component" value="Unassembled WGS sequence"/>
</dbReference>
<evidence type="ECO:0000256" key="5">
    <source>
        <dbReference type="ARBA" id="ARBA00022801"/>
    </source>
</evidence>
<dbReference type="Gene3D" id="3.40.50.1010">
    <property type="entry name" value="5'-nuclease"/>
    <property type="match status" value="2"/>
</dbReference>
<dbReference type="SMART" id="SM00485">
    <property type="entry name" value="XPGN"/>
    <property type="match status" value="1"/>
</dbReference>
<proteinExistence type="predicted"/>
<comment type="cofactor">
    <cofactor evidence="1">
        <name>Mg(2+)</name>
        <dbReference type="ChEBI" id="CHEBI:18420"/>
    </cofactor>
</comment>
<keyword evidence="5" id="KW-0378">Hydrolase</keyword>
<dbReference type="InterPro" id="IPR006086">
    <property type="entry name" value="XPG-I_dom"/>
</dbReference>
<dbReference type="InterPro" id="IPR006085">
    <property type="entry name" value="XPG_DNA_repair_N"/>
</dbReference>
<dbReference type="GO" id="GO:0046872">
    <property type="term" value="F:metal ion binding"/>
    <property type="evidence" value="ECO:0007669"/>
    <property type="project" value="UniProtKB-KW"/>
</dbReference>
<evidence type="ECO:0000313" key="9">
    <source>
        <dbReference type="Proteomes" id="UP000292082"/>
    </source>
</evidence>
<dbReference type="GO" id="GO:0008409">
    <property type="term" value="F:5'-3' exonuclease activity"/>
    <property type="evidence" value="ECO:0007669"/>
    <property type="project" value="TreeGrafter"/>
</dbReference>
<keyword evidence="3" id="KW-0479">Metal-binding</keyword>
<dbReference type="GO" id="GO:0017108">
    <property type="term" value="F:5'-flap endonuclease activity"/>
    <property type="evidence" value="ECO:0007669"/>
    <property type="project" value="TreeGrafter"/>
</dbReference>
<dbReference type="GO" id="GO:0005737">
    <property type="term" value="C:cytoplasm"/>
    <property type="evidence" value="ECO:0007669"/>
    <property type="project" value="TreeGrafter"/>
</dbReference>
<gene>
    <name evidence="8" type="ORF">BD310DRAFT_941845</name>
</gene>
<dbReference type="SUPFAM" id="SSF88723">
    <property type="entry name" value="PIN domain-like"/>
    <property type="match status" value="1"/>
</dbReference>
<dbReference type="SMART" id="SM00279">
    <property type="entry name" value="HhH2"/>
    <property type="match status" value="1"/>
</dbReference>
<dbReference type="AlphaFoldDB" id="A0A4V2K302"/>
<dbReference type="PRINTS" id="PR00853">
    <property type="entry name" value="XPGRADSUPER"/>
</dbReference>
<dbReference type="InterPro" id="IPR029060">
    <property type="entry name" value="PIN-like_dom_sf"/>
</dbReference>
<dbReference type="Pfam" id="PF00867">
    <property type="entry name" value="XPG_I"/>
    <property type="match status" value="1"/>
</dbReference>
<dbReference type="InterPro" id="IPR008918">
    <property type="entry name" value="HhH2"/>
</dbReference>
<evidence type="ECO:0000256" key="1">
    <source>
        <dbReference type="ARBA" id="ARBA00001946"/>
    </source>
</evidence>
<dbReference type="SMART" id="SM00484">
    <property type="entry name" value="XPGI"/>
    <property type="match status" value="1"/>
</dbReference>
<dbReference type="EMBL" id="ML145296">
    <property type="protein sequence ID" value="TBU51653.1"/>
    <property type="molecule type" value="Genomic_DNA"/>
</dbReference>
<dbReference type="Pfam" id="PF00752">
    <property type="entry name" value="XPG_N"/>
    <property type="match status" value="1"/>
</dbReference>
<dbReference type="PANTHER" id="PTHR11081:SF9">
    <property type="entry name" value="FLAP ENDONUCLEASE 1"/>
    <property type="match status" value="1"/>
</dbReference>
<feature type="region of interest" description="Disordered" evidence="7">
    <location>
        <begin position="170"/>
        <end position="205"/>
    </location>
</feature>
<reference evidence="8 9" key="1">
    <citation type="submission" date="2019-01" db="EMBL/GenBank/DDBJ databases">
        <title>Draft genome sequences of three monokaryotic isolates of the white-rot basidiomycete fungus Dichomitus squalens.</title>
        <authorList>
            <consortium name="DOE Joint Genome Institute"/>
            <person name="Lopez S.C."/>
            <person name="Andreopoulos B."/>
            <person name="Pangilinan J."/>
            <person name="Lipzen A."/>
            <person name="Riley R."/>
            <person name="Ahrendt S."/>
            <person name="Ng V."/>
            <person name="Barry K."/>
            <person name="Daum C."/>
            <person name="Grigoriev I.V."/>
            <person name="Hilden K.S."/>
            <person name="Makela M.R."/>
            <person name="de Vries R.P."/>
        </authorList>
    </citation>
    <scope>NUCLEOTIDE SEQUENCE [LARGE SCALE GENOMIC DNA]</scope>
    <source>
        <strain evidence="8 9">CBS 464.89</strain>
    </source>
</reference>
<evidence type="ECO:0000313" key="8">
    <source>
        <dbReference type="EMBL" id="TBU51653.1"/>
    </source>
</evidence>
<name>A0A4V2K302_9APHY</name>
<evidence type="ECO:0000256" key="2">
    <source>
        <dbReference type="ARBA" id="ARBA00022722"/>
    </source>
</evidence>
<feature type="compositionally biased region" description="Polar residues" evidence="7">
    <location>
        <begin position="170"/>
        <end position="186"/>
    </location>
</feature>
<evidence type="ECO:0000256" key="6">
    <source>
        <dbReference type="ARBA" id="ARBA00022842"/>
    </source>
</evidence>
<evidence type="ECO:0000256" key="3">
    <source>
        <dbReference type="ARBA" id="ARBA00022723"/>
    </source>
</evidence>
<protein>
    <submittedName>
        <fullName evidence="8">PIN domain-like protein</fullName>
    </submittedName>
</protein>
<dbReference type="STRING" id="114155.A0A4V2K302"/>
<accession>A0A4V2K302</accession>
<evidence type="ECO:0000256" key="4">
    <source>
        <dbReference type="ARBA" id="ARBA00022759"/>
    </source>
</evidence>
<dbReference type="PANTHER" id="PTHR11081">
    <property type="entry name" value="FLAP ENDONUCLEASE FAMILY MEMBER"/>
    <property type="match status" value="1"/>
</dbReference>
<dbReference type="GO" id="GO:0005634">
    <property type="term" value="C:nucleus"/>
    <property type="evidence" value="ECO:0007669"/>
    <property type="project" value="TreeGrafter"/>
</dbReference>
<sequence length="606" mass="67721">MGVQGLRPFLEKTCPQVIHYLPQRLSALNGKRIVIDGTLITQRFHYAPMPQQYRHVLSWYRLARSLKEHNVQAICVFDGGLRSVAKEPEVERRRQERRLTAARGLFESDRLHRLRLLSTSLREWRSSDPGKRERELADFKMLMDVSKLPAHPIVTPPSGTVANTDVLDSTFEQRPSKTETSASSPISRAIPEKSQPESTPRGLDSTRTYLQRHPEAPPQEVKKPGLATRLLRMVSQYWASVPKLESLTQPPSTPQPPSTSQPTAVRVEPSDSPSAVELDSAAGMAGNDPIRQPPATEESSTNASEIEPDENIPPAVEVESLIIRPTVDLDRDTQAALVEYALSKSQRSLMEEEGKLWDMLAESLTSDDLPESITRYAEDLEAKSSVLSESYQRRTYAPTQSTYFESRQILRAMGIPCVESISAFEGEALAASLVVNGYADYVASEDMDVLVYDAPLLRNIASSQDPLFVVHPDEVRAALGLDQTRFVDFALLLGTDFSQRIKNIGPARALAFMRQHGSIERILEQESKYPLRMPVGMYLEQISLARKVFQTLPPPPDETVFQQGQVDEVEVMDILDRCGLRRFAMDDADYSQALSGNYFADNPAAV</sequence>
<organism evidence="8 9">
    <name type="scientific">Dichomitus squalens</name>
    <dbReference type="NCBI Taxonomy" id="114155"/>
    <lineage>
        <taxon>Eukaryota</taxon>
        <taxon>Fungi</taxon>
        <taxon>Dikarya</taxon>
        <taxon>Basidiomycota</taxon>
        <taxon>Agaricomycotina</taxon>
        <taxon>Agaricomycetes</taxon>
        <taxon>Polyporales</taxon>
        <taxon>Polyporaceae</taxon>
        <taxon>Dichomitus</taxon>
    </lineage>
</organism>
<keyword evidence="4" id="KW-0255">Endonuclease</keyword>
<dbReference type="GO" id="GO:0003677">
    <property type="term" value="F:DNA binding"/>
    <property type="evidence" value="ECO:0007669"/>
    <property type="project" value="InterPro"/>
</dbReference>
<feature type="region of interest" description="Disordered" evidence="7">
    <location>
        <begin position="245"/>
        <end position="317"/>
    </location>
</feature>
<dbReference type="GO" id="GO:0006281">
    <property type="term" value="P:DNA repair"/>
    <property type="evidence" value="ECO:0007669"/>
    <property type="project" value="UniProtKB-ARBA"/>
</dbReference>
<keyword evidence="2" id="KW-0540">Nuclease</keyword>
<evidence type="ECO:0000256" key="7">
    <source>
        <dbReference type="SAM" id="MobiDB-lite"/>
    </source>
</evidence>